<dbReference type="InterPro" id="IPR032914">
    <property type="entry name" value="Vam6/VPS39/TRAP1"/>
</dbReference>
<evidence type="ECO:0000256" key="1">
    <source>
        <dbReference type="ARBA" id="ARBA00004184"/>
    </source>
</evidence>
<dbReference type="InterPro" id="IPR000547">
    <property type="entry name" value="Clathrin_H-chain/VPS_repeat"/>
</dbReference>
<gene>
    <name evidence="6" type="ORF">LY90DRAFT_396439</name>
</gene>
<dbReference type="PANTHER" id="PTHR12894">
    <property type="entry name" value="CNH DOMAIN CONTAINING"/>
    <property type="match status" value="1"/>
</dbReference>
<dbReference type="STRING" id="1754190.A0A1Y2FFH8"/>
<evidence type="ECO:0000256" key="3">
    <source>
        <dbReference type="ARBA" id="ARBA00038201"/>
    </source>
</evidence>
<feature type="domain" description="CNH" evidence="5">
    <location>
        <begin position="1"/>
        <end position="170"/>
    </location>
</feature>
<evidence type="ECO:0000313" key="7">
    <source>
        <dbReference type="Proteomes" id="UP000193920"/>
    </source>
</evidence>
<feature type="non-terminal residue" evidence="6">
    <location>
        <position position="1"/>
    </location>
</feature>
<dbReference type="PANTHER" id="PTHR12894:SF49">
    <property type="entry name" value="VAM6_VPS39-LIKE PROTEIN"/>
    <property type="match status" value="1"/>
</dbReference>
<dbReference type="InterPro" id="IPR019452">
    <property type="entry name" value="VPS39/TGF_beta_rcpt-assoc_1"/>
</dbReference>
<dbReference type="InterPro" id="IPR019453">
    <property type="entry name" value="VPS39/TGFA1_Znf"/>
</dbReference>
<comment type="caution">
    <text evidence="6">The sequence shown here is derived from an EMBL/GenBank/DDBJ whole genome shotgun (WGS) entry which is preliminary data.</text>
</comment>
<organism evidence="6 7">
    <name type="scientific">Neocallimastix californiae</name>
    <dbReference type="NCBI Taxonomy" id="1754190"/>
    <lineage>
        <taxon>Eukaryota</taxon>
        <taxon>Fungi</taxon>
        <taxon>Fungi incertae sedis</taxon>
        <taxon>Chytridiomycota</taxon>
        <taxon>Chytridiomycota incertae sedis</taxon>
        <taxon>Neocallimastigomycetes</taxon>
        <taxon>Neocallimastigales</taxon>
        <taxon>Neocallimastigaceae</taxon>
        <taxon>Neocallimastix</taxon>
    </lineage>
</organism>
<dbReference type="GO" id="GO:0034058">
    <property type="term" value="P:endosomal vesicle fusion"/>
    <property type="evidence" value="ECO:0007669"/>
    <property type="project" value="TreeGrafter"/>
</dbReference>
<name>A0A1Y2FFH8_9FUNG</name>
<dbReference type="GO" id="GO:0006914">
    <property type="term" value="P:autophagy"/>
    <property type="evidence" value="ECO:0007669"/>
    <property type="project" value="TreeGrafter"/>
</dbReference>
<dbReference type="Pfam" id="PF10366">
    <property type="entry name" value="Vps39_1"/>
    <property type="match status" value="1"/>
</dbReference>
<keyword evidence="2" id="KW-0472">Membrane</keyword>
<protein>
    <recommendedName>
        <fullName evidence="5">CNH domain-containing protein</fullName>
    </recommendedName>
</protein>
<dbReference type="Pfam" id="PF10367">
    <property type="entry name" value="zf-Vps39_C"/>
    <property type="match status" value="1"/>
</dbReference>
<evidence type="ECO:0000259" key="5">
    <source>
        <dbReference type="PROSITE" id="PS50219"/>
    </source>
</evidence>
<dbReference type="GO" id="GO:0000329">
    <property type="term" value="C:fungal-type vacuole membrane"/>
    <property type="evidence" value="ECO:0007669"/>
    <property type="project" value="TreeGrafter"/>
</dbReference>
<dbReference type="AlphaFoldDB" id="A0A1Y2FFH8"/>
<dbReference type="InterPro" id="IPR001180">
    <property type="entry name" value="CNH_dom"/>
</dbReference>
<dbReference type="Proteomes" id="UP000193920">
    <property type="component" value="Unassembled WGS sequence"/>
</dbReference>
<dbReference type="GO" id="GO:0006886">
    <property type="term" value="P:intracellular protein transport"/>
    <property type="evidence" value="ECO:0007669"/>
    <property type="project" value="UniProtKB-UniRule"/>
</dbReference>
<evidence type="ECO:0000313" key="6">
    <source>
        <dbReference type="EMBL" id="ORY82720.1"/>
    </source>
</evidence>
<dbReference type="PROSITE" id="PS50219">
    <property type="entry name" value="CNH"/>
    <property type="match status" value="1"/>
</dbReference>
<keyword evidence="7" id="KW-1185">Reference proteome</keyword>
<evidence type="ECO:0000256" key="2">
    <source>
        <dbReference type="ARBA" id="ARBA00023136"/>
    </source>
</evidence>
<dbReference type="GO" id="GO:0012505">
    <property type="term" value="C:endomembrane system"/>
    <property type="evidence" value="ECO:0007669"/>
    <property type="project" value="UniProtKB-SubCell"/>
</dbReference>
<proteinExistence type="inferred from homology"/>
<comment type="similarity">
    <text evidence="3">Belongs to the VAM6/VPS39 family.</text>
</comment>
<evidence type="ECO:0000256" key="4">
    <source>
        <dbReference type="PROSITE-ProRule" id="PRU01006"/>
    </source>
</evidence>
<feature type="repeat" description="CHCR" evidence="4">
    <location>
        <begin position="462"/>
        <end position="610"/>
    </location>
</feature>
<dbReference type="EMBL" id="MCOG01000008">
    <property type="protein sequence ID" value="ORY82720.1"/>
    <property type="molecule type" value="Genomic_DNA"/>
</dbReference>
<sequence>KIAVAIKRKLIILQWNQDSFEKLNEFNLSHTIKAISWGKEYTLCVGFARNYAFIDLSTVTIDYFSLGNSLIDLTSFTPSKFTKVYTNSLSNNQFLLTKDDTSTYIAETGQPMRTVNINWSAIPLAIVYMHPYFIALLPQKIEIRAFNTGIFIQEIELNNSNIIIAKDVLFLSYEDNLYTILPIDFDNQVVQLLNKKQFSESLQLVELYSSIFSPDEKIAEITRIRSLEAKHLFTEEKDYERAFGIFLSLEIDPNEILQLYPMLNSIEEILKLKKSKDNNDEESFDKLKSINYLIHYLTEQRSRLTKQRLYLLTMQNHSSMSKSFSNSTVNSYLSAGISEISLSTIVYYRQLSLPDVEALSNIIDTALFKVYMIINDALIGPLLRVQNNCDMDVCESLLKSQNIFLYRMYNYNYNNKGESPDESMYGPYHIITYLQKLNKTDFNLVLEYSVWVIEHYPEESLEIFTYEKFSGDEVLRGMIVDHLEKYSKDVCIKYLDYIIHKLNDTNPENHNKLATFYLEKILSQNEKDNESTEYSPNLILSKLPKHSYYEIRAILLSHIGEHRKALSIYFNELNDPKMAEQYCVKYYSPEDEKVKDVFFILIQIHLENKKKDEEISNEVYELLNKYGAYIDASKIIEIFPESTKLNKLGIYFEKFFQELMNRKYSQKIIYNLLKSEQLQVREELMNYQSQSIGISEERVCKKCLKRIGTSVFVKDSDNSVVHYGCMKSQKKKSAVIS</sequence>
<reference evidence="6 7" key="1">
    <citation type="submission" date="2016-08" db="EMBL/GenBank/DDBJ databases">
        <title>A Parts List for Fungal Cellulosomes Revealed by Comparative Genomics.</title>
        <authorList>
            <consortium name="DOE Joint Genome Institute"/>
            <person name="Haitjema C.H."/>
            <person name="Gilmore S.P."/>
            <person name="Henske J.K."/>
            <person name="Solomon K.V."/>
            <person name="De Groot R."/>
            <person name="Kuo A."/>
            <person name="Mondo S.J."/>
            <person name="Salamov A.A."/>
            <person name="Labutti K."/>
            <person name="Zhao Z."/>
            <person name="Chiniquy J."/>
            <person name="Barry K."/>
            <person name="Brewer H.M."/>
            <person name="Purvine S.O."/>
            <person name="Wright A.T."/>
            <person name="Boxma B."/>
            <person name="Van Alen T."/>
            <person name="Hackstein J.H."/>
            <person name="Baker S.E."/>
            <person name="Grigoriev I.V."/>
            <person name="O'Malley M.A."/>
        </authorList>
    </citation>
    <scope>NUCLEOTIDE SEQUENCE [LARGE SCALE GENOMIC DNA]</scope>
    <source>
        <strain evidence="6 7">G1</strain>
    </source>
</reference>
<dbReference type="Pfam" id="PF00780">
    <property type="entry name" value="CNH"/>
    <property type="match status" value="1"/>
</dbReference>
<dbReference type="PROSITE" id="PS50236">
    <property type="entry name" value="CHCR"/>
    <property type="match status" value="1"/>
</dbReference>
<accession>A0A1Y2FFH8</accession>
<comment type="subcellular location">
    <subcellularLocation>
        <location evidence="1">Endomembrane system</location>
        <topology evidence="1">Peripheral membrane protein</topology>
    </subcellularLocation>
</comment>
<dbReference type="OrthoDB" id="5325112at2759"/>